<reference evidence="2" key="2">
    <citation type="journal article" date="2020" name="Appl. Environ. Microbiol.">
        <title>Multiple intercontinental introductions associated with the emergence of a plant pathogen in Europe.</title>
        <authorList>
            <person name="Landa B.B."/>
            <person name="Castillo A.I."/>
            <person name="Giampetruzzi A."/>
            <person name="Kahn A."/>
            <person name="Roman-Ecija M."/>
            <person name="Velasco-Amo M.P."/>
            <person name="Navas-Cortes J.A."/>
            <person name="Marco-Noales E."/>
            <person name="Barbe S."/>
            <person name="Moralejo E."/>
            <person name="Coletta-Filho H.D."/>
            <person name="Saldarelli P."/>
            <person name="Saponari M."/>
            <person name="Almeida R.P.P."/>
        </authorList>
    </citation>
    <scope>NUCLEOTIDE SEQUENCE</scope>
    <source>
        <strain evidence="2">XYL1981</strain>
    </source>
</reference>
<gene>
    <name evidence="2" type="ORF">FG476_04770</name>
    <name evidence="1" type="ORF">LOK82_05255</name>
</gene>
<comment type="caution">
    <text evidence="2">The sequence shown here is derived from an EMBL/GenBank/DDBJ whole genome shotgun (WGS) entry which is preliminary data.</text>
</comment>
<dbReference type="Proteomes" id="UP001220702">
    <property type="component" value="Unassembled WGS sequence"/>
</dbReference>
<reference evidence="2" key="1">
    <citation type="submission" date="2019-05" db="EMBL/GenBank/DDBJ databases">
        <authorList>
            <person name="Castillo A."/>
            <person name="Giampetruzzi A."/>
            <person name="Landa B."/>
            <person name="Saponari M."/>
            <person name="Almeida R.P.P."/>
            <person name="Moralejo E."/>
            <person name="Marco-Noales E."/>
            <person name="Velasco-Amo M.P."/>
            <person name="Roman-Ecija M."/>
            <person name="Navarro I."/>
            <person name="Monterde A."/>
            <person name="Barbe S."/>
        </authorList>
    </citation>
    <scope>NUCLEOTIDE SEQUENCE</scope>
    <source>
        <strain evidence="2">XYL1981</strain>
    </source>
</reference>
<dbReference type="EMBL" id="JAJKGN010000001">
    <property type="protein sequence ID" value="MDC6408072.1"/>
    <property type="molecule type" value="Genomic_DNA"/>
</dbReference>
<proteinExistence type="predicted"/>
<name>A0A9Q4MH09_XYLFS</name>
<organism evidence="2 3">
    <name type="scientific">Xylella fastidiosa subsp. multiplex</name>
    <dbReference type="NCBI Taxonomy" id="644357"/>
    <lineage>
        <taxon>Bacteria</taxon>
        <taxon>Pseudomonadati</taxon>
        <taxon>Pseudomonadota</taxon>
        <taxon>Gammaproteobacteria</taxon>
        <taxon>Lysobacterales</taxon>
        <taxon>Lysobacteraceae</taxon>
        <taxon>Xylella</taxon>
    </lineage>
</organism>
<evidence type="ECO:0000313" key="2">
    <source>
        <dbReference type="EMBL" id="MRU23405.1"/>
    </source>
</evidence>
<sequence>MRVSPSAYVSVVTKFEANPFLEVLQYCDSLGTVCADDWKLLWVWGDEMVIGRCAVAGHRRPFAYSVVGGDVVAKQKGQAYKG</sequence>
<evidence type="ECO:0000313" key="1">
    <source>
        <dbReference type="EMBL" id="MDC6408072.1"/>
    </source>
</evidence>
<reference evidence="1" key="4">
    <citation type="journal article" date="2023" name="Commun. Biol.">
        <title>Suspicions of two bridgehead invasions of Xylella fastidiosa subsp. multiplex in France.</title>
        <authorList>
            <person name="Dupas E."/>
            <person name="Durand K."/>
            <person name="Rieux A."/>
            <person name="Briand M."/>
            <person name="Pruvost O."/>
            <person name="Cunty A."/>
            <person name="Denance N."/>
            <person name="Donnadieu C."/>
            <person name="Legendre B."/>
            <person name="Lopez-Roques C."/>
            <person name="Cesbron S."/>
            <person name="Ravigne V."/>
            <person name="Jacques M.A."/>
        </authorList>
    </citation>
    <scope>NUCLEOTIDE SEQUENCE</scope>
    <source>
        <strain evidence="1">CFBP8070</strain>
    </source>
</reference>
<reference evidence="1" key="3">
    <citation type="submission" date="2021-11" db="EMBL/GenBank/DDBJ databases">
        <authorList>
            <person name="Denance N."/>
            <person name="Briand M."/>
            <person name="Dupas E."/>
            <person name="Durand K."/>
            <person name="Legendre B."/>
            <person name="Cunty A."/>
            <person name="Donnadieu C."/>
            <person name="Lopez Roques C."/>
            <person name="Cesbron S."/>
            <person name="Jacques M.A."/>
        </authorList>
    </citation>
    <scope>NUCLEOTIDE SEQUENCE</scope>
    <source>
        <strain evidence="1">CFBP8070</strain>
    </source>
</reference>
<dbReference type="EMBL" id="VDCJ01000338">
    <property type="protein sequence ID" value="MRU23405.1"/>
    <property type="molecule type" value="Genomic_DNA"/>
</dbReference>
<dbReference type="RefSeq" id="WP_004085344.1">
    <property type="nucleotide sequence ID" value="NZ_CP047134.1"/>
</dbReference>
<evidence type="ECO:0000313" key="3">
    <source>
        <dbReference type="Proteomes" id="UP000474061"/>
    </source>
</evidence>
<protein>
    <submittedName>
        <fullName evidence="2">Uncharacterized protein</fullName>
    </submittedName>
</protein>
<dbReference type="AlphaFoldDB" id="A0A9Q4MH09"/>
<accession>A0A9Q4MH09</accession>
<dbReference type="Proteomes" id="UP000474061">
    <property type="component" value="Unassembled WGS sequence"/>
</dbReference>